<feature type="transmembrane region" description="Helical" evidence="1">
    <location>
        <begin position="118"/>
        <end position="140"/>
    </location>
</feature>
<keyword evidence="3" id="KW-1185">Reference proteome</keyword>
<keyword evidence="1" id="KW-1133">Transmembrane helix</keyword>
<dbReference type="EMBL" id="CANHGI010000002">
    <property type="protein sequence ID" value="CAI5442371.1"/>
    <property type="molecule type" value="Genomic_DNA"/>
</dbReference>
<feature type="transmembrane region" description="Helical" evidence="1">
    <location>
        <begin position="244"/>
        <end position="264"/>
    </location>
</feature>
<feature type="transmembrane region" description="Helical" evidence="1">
    <location>
        <begin position="208"/>
        <end position="232"/>
    </location>
</feature>
<evidence type="ECO:0008006" key="4">
    <source>
        <dbReference type="Google" id="ProtNLM"/>
    </source>
</evidence>
<comment type="caution">
    <text evidence="2">The sequence shown here is derived from an EMBL/GenBank/DDBJ whole genome shotgun (WGS) entry which is preliminary data.</text>
</comment>
<reference evidence="2" key="1">
    <citation type="submission" date="2022-11" db="EMBL/GenBank/DDBJ databases">
        <authorList>
            <person name="Kikuchi T."/>
        </authorList>
    </citation>
    <scope>NUCLEOTIDE SEQUENCE</scope>
    <source>
        <strain evidence="2">PS1010</strain>
    </source>
</reference>
<proteinExistence type="predicted"/>
<dbReference type="Proteomes" id="UP001152747">
    <property type="component" value="Unassembled WGS sequence"/>
</dbReference>
<evidence type="ECO:0000256" key="1">
    <source>
        <dbReference type="SAM" id="Phobius"/>
    </source>
</evidence>
<accession>A0A9P1IDZ9</accession>
<name>A0A9P1IDZ9_9PELO</name>
<dbReference type="AlphaFoldDB" id="A0A9P1IDZ9"/>
<keyword evidence="1" id="KW-0472">Membrane</keyword>
<organism evidence="2 3">
    <name type="scientific">Caenorhabditis angaria</name>
    <dbReference type="NCBI Taxonomy" id="860376"/>
    <lineage>
        <taxon>Eukaryota</taxon>
        <taxon>Metazoa</taxon>
        <taxon>Ecdysozoa</taxon>
        <taxon>Nematoda</taxon>
        <taxon>Chromadorea</taxon>
        <taxon>Rhabditida</taxon>
        <taxon>Rhabditina</taxon>
        <taxon>Rhabditomorpha</taxon>
        <taxon>Rhabditoidea</taxon>
        <taxon>Rhabditidae</taxon>
        <taxon>Peloderinae</taxon>
        <taxon>Caenorhabditis</taxon>
    </lineage>
</organism>
<dbReference type="PANTHER" id="PTHR38622">
    <property type="entry name" value="PROTEIN CBG07046"/>
    <property type="match status" value="1"/>
</dbReference>
<keyword evidence="1" id="KW-0812">Transmembrane</keyword>
<evidence type="ECO:0000313" key="3">
    <source>
        <dbReference type="Proteomes" id="UP001152747"/>
    </source>
</evidence>
<feature type="transmembrane region" description="Helical" evidence="1">
    <location>
        <begin position="161"/>
        <end position="180"/>
    </location>
</feature>
<evidence type="ECO:0000313" key="2">
    <source>
        <dbReference type="EMBL" id="CAI5442371.1"/>
    </source>
</evidence>
<protein>
    <recommendedName>
        <fullName evidence="4">Serpentine receptor class gamma</fullName>
    </recommendedName>
</protein>
<sequence>MGDNSHSNAAVPSNPQLSFSDVFEKEDISFGQDIRINQQLFTERASQFYAELARKAMHQLYEIGNLLPQKFNFIACDGKIYDRIYFLENYIFKGLPKDRSVPTSGGNETQLLFIQDSIFVRLGFVIDRIAIFGCLNNLLLSVNRYSATFVSYETYWKPFSIKVYCFIILIISFIGSSPMIQGDRTYFLNNTNEWKWTEGPYNLEFQRIIHSIIIVICELIACILSILTVRKLKIQKTKTYEDRLIYITISHFLINILIVFYEIVEIFNLSDMFSVAKIFHNIVIDIIMKDPSKVNLEIKSISRMDEYLIYVTEQKYKNNIIITNFDAKKDDFGNYQIIRGDVENCNELAKCCSFFENC</sequence>
<gene>
    <name evidence="2" type="ORF">CAMP_LOCUS5008</name>
</gene>